<feature type="compositionally biased region" description="Low complexity" evidence="1">
    <location>
        <begin position="9"/>
        <end position="20"/>
    </location>
</feature>
<reference evidence="3" key="1">
    <citation type="submission" date="2020-05" db="EMBL/GenBank/DDBJ databases">
        <authorList>
            <person name="Chiriac C."/>
            <person name="Salcher M."/>
            <person name="Ghai R."/>
            <person name="Kavagutti S V."/>
        </authorList>
    </citation>
    <scope>NUCLEOTIDE SEQUENCE</scope>
</reference>
<evidence type="ECO:0000313" key="3">
    <source>
        <dbReference type="EMBL" id="CAB4648312.1"/>
    </source>
</evidence>
<evidence type="ECO:0000313" key="4">
    <source>
        <dbReference type="EMBL" id="CAB4855410.1"/>
    </source>
</evidence>
<organism evidence="3">
    <name type="scientific">freshwater metagenome</name>
    <dbReference type="NCBI Taxonomy" id="449393"/>
    <lineage>
        <taxon>unclassified sequences</taxon>
        <taxon>metagenomes</taxon>
        <taxon>ecological metagenomes</taxon>
    </lineage>
</organism>
<name>A0A6J6KFL4_9ZZZZ</name>
<dbReference type="EMBL" id="CAFBLK010000004">
    <property type="protein sequence ID" value="CAB4855410.1"/>
    <property type="molecule type" value="Genomic_DNA"/>
</dbReference>
<feature type="region of interest" description="Disordered" evidence="1">
    <location>
        <begin position="1"/>
        <end position="24"/>
    </location>
</feature>
<dbReference type="AlphaFoldDB" id="A0A6J6KFL4"/>
<keyword evidence="2" id="KW-1133">Transmembrane helix</keyword>
<keyword evidence="2" id="KW-0472">Membrane</keyword>
<proteinExistence type="predicted"/>
<feature type="transmembrane region" description="Helical" evidence="2">
    <location>
        <begin position="35"/>
        <end position="56"/>
    </location>
</feature>
<evidence type="ECO:0000256" key="1">
    <source>
        <dbReference type="SAM" id="MobiDB-lite"/>
    </source>
</evidence>
<dbReference type="EMBL" id="CAEZWM010000015">
    <property type="protein sequence ID" value="CAB4648312.1"/>
    <property type="molecule type" value="Genomic_DNA"/>
</dbReference>
<evidence type="ECO:0000256" key="2">
    <source>
        <dbReference type="SAM" id="Phobius"/>
    </source>
</evidence>
<sequence>MPEYRKHMANAGNPGNSANSTTPVKRKAFKHPGRFAVVAAGVVAVLSIFLIAGFSADTTTRTQRTPNGNVTDIAPEPNTIVPPQSAIIVDLRDDLFATIDVCGPTKTCTPIPEDQLSRVKALGRLTFQPGADKDINRYQPGTNTVVVHIERQTDPGVEIDTYQWTFTSKS</sequence>
<accession>A0A6J6KFL4</accession>
<protein>
    <submittedName>
        <fullName evidence="3">Unannotated protein</fullName>
    </submittedName>
</protein>
<gene>
    <name evidence="3" type="ORF">UFOPK2242_00246</name>
    <name evidence="4" type="ORF">UFOPK3317_00050</name>
</gene>
<keyword evidence="2" id="KW-0812">Transmembrane</keyword>